<dbReference type="AlphaFoldDB" id="L2GMH4"/>
<dbReference type="InterPro" id="IPR050352">
    <property type="entry name" value="ABCG_transporters"/>
</dbReference>
<dbReference type="SUPFAM" id="SSF52540">
    <property type="entry name" value="P-loop containing nucleoside triphosphate hydrolases"/>
    <property type="match status" value="1"/>
</dbReference>
<dbReference type="VEuPathDB" id="MicrosporidiaDB:VICG_00932"/>
<dbReference type="PANTHER" id="PTHR48041">
    <property type="entry name" value="ABC TRANSPORTER G FAMILY MEMBER 28"/>
    <property type="match status" value="1"/>
</dbReference>
<keyword evidence="3" id="KW-0812">Transmembrane</keyword>
<evidence type="ECO:0000256" key="5">
    <source>
        <dbReference type="ARBA" id="ARBA00023136"/>
    </source>
</evidence>
<feature type="domain" description="ABC transporter" evidence="6">
    <location>
        <begin position="29"/>
        <end position="150"/>
    </location>
</feature>
<gene>
    <name evidence="7" type="ORF">VICG_00932</name>
</gene>
<evidence type="ECO:0000256" key="3">
    <source>
        <dbReference type="ARBA" id="ARBA00022692"/>
    </source>
</evidence>
<dbReference type="Proteomes" id="UP000011082">
    <property type="component" value="Unassembled WGS sequence"/>
</dbReference>
<dbReference type="PANTHER" id="PTHR48041:SF139">
    <property type="entry name" value="PROTEIN SCARLET"/>
    <property type="match status" value="1"/>
</dbReference>
<accession>L2GMH4</accession>
<sequence>MSTLQIEDLVIYKKSAKPGQPEDTVLIVKGLSTVFESGKLNAIMGPNGCGKTTLLSSIYGLTDKKTMTSGRIFLNGEKRDPVSWYSRTSIAEQLSYIPEDETVAQALKFSLELKNARCKSDSKLKDYLEAIENLHLSKLLDTKISALSGRRKTKSNDCHRPYF</sequence>
<reference evidence="8" key="1">
    <citation type="submission" date="2011-05" db="EMBL/GenBank/DDBJ databases">
        <title>The genome sequence of Vittaforma corneae strain ATCC 50505.</title>
        <authorList>
            <consortium name="The Broad Institute Genome Sequencing Platform"/>
            <person name="Cuomo C."/>
            <person name="Didier E."/>
            <person name="Bowers L."/>
            <person name="Young S.K."/>
            <person name="Zeng Q."/>
            <person name="Gargeya S."/>
            <person name="Fitzgerald M."/>
            <person name="Haas B."/>
            <person name="Abouelleil A."/>
            <person name="Alvarado L."/>
            <person name="Arachchi H.M."/>
            <person name="Berlin A."/>
            <person name="Chapman S.B."/>
            <person name="Gearin G."/>
            <person name="Goldberg J."/>
            <person name="Griggs A."/>
            <person name="Gujja S."/>
            <person name="Hansen M."/>
            <person name="Heiman D."/>
            <person name="Howarth C."/>
            <person name="Larimer J."/>
            <person name="Lui A."/>
            <person name="MacDonald P.J.P."/>
            <person name="McCowen C."/>
            <person name="Montmayeur A."/>
            <person name="Murphy C."/>
            <person name="Neiman D."/>
            <person name="Pearson M."/>
            <person name="Priest M."/>
            <person name="Roberts A."/>
            <person name="Saif S."/>
            <person name="Shea T."/>
            <person name="Sisk P."/>
            <person name="Stolte C."/>
            <person name="Sykes S."/>
            <person name="Wortman J."/>
            <person name="Nusbaum C."/>
            <person name="Birren B."/>
        </authorList>
    </citation>
    <scope>NUCLEOTIDE SEQUENCE [LARGE SCALE GENOMIC DNA]</scope>
    <source>
        <strain evidence="8">ATCC 50505</strain>
    </source>
</reference>
<evidence type="ECO:0000256" key="4">
    <source>
        <dbReference type="ARBA" id="ARBA00022989"/>
    </source>
</evidence>
<evidence type="ECO:0000259" key="6">
    <source>
        <dbReference type="Pfam" id="PF00005"/>
    </source>
</evidence>
<dbReference type="Pfam" id="PF00005">
    <property type="entry name" value="ABC_tran"/>
    <property type="match status" value="1"/>
</dbReference>
<comment type="subcellular location">
    <subcellularLocation>
        <location evidence="1">Membrane</location>
        <topology evidence="1">Multi-pass membrane protein</topology>
    </subcellularLocation>
</comment>
<dbReference type="GO" id="GO:0042626">
    <property type="term" value="F:ATPase-coupled transmembrane transporter activity"/>
    <property type="evidence" value="ECO:0007669"/>
    <property type="project" value="TreeGrafter"/>
</dbReference>
<keyword evidence="5" id="KW-0472">Membrane</keyword>
<evidence type="ECO:0000256" key="1">
    <source>
        <dbReference type="ARBA" id="ARBA00004141"/>
    </source>
</evidence>
<name>L2GMH4_VITCO</name>
<dbReference type="STRING" id="993615.L2GMH4"/>
<keyword evidence="8" id="KW-1185">Reference proteome</keyword>
<dbReference type="InterPro" id="IPR003439">
    <property type="entry name" value="ABC_transporter-like_ATP-bd"/>
</dbReference>
<dbReference type="HOGENOM" id="CLU_1628324_0_0_1"/>
<protein>
    <recommendedName>
        <fullName evidence="6">ABC transporter domain-containing protein</fullName>
    </recommendedName>
</protein>
<keyword evidence="2" id="KW-0813">Transport</keyword>
<dbReference type="Gene3D" id="3.40.50.300">
    <property type="entry name" value="P-loop containing nucleotide triphosphate hydrolases"/>
    <property type="match status" value="1"/>
</dbReference>
<proteinExistence type="predicted"/>
<organism evidence="7 8">
    <name type="scientific">Vittaforma corneae (strain ATCC 50505)</name>
    <name type="common">Microsporidian parasite</name>
    <name type="synonym">Nosema corneum</name>
    <dbReference type="NCBI Taxonomy" id="993615"/>
    <lineage>
        <taxon>Eukaryota</taxon>
        <taxon>Fungi</taxon>
        <taxon>Fungi incertae sedis</taxon>
        <taxon>Microsporidia</taxon>
        <taxon>Nosematidae</taxon>
        <taxon>Vittaforma</taxon>
    </lineage>
</organism>
<dbReference type="RefSeq" id="XP_007604379.1">
    <property type="nucleotide sequence ID" value="XM_007604317.1"/>
</dbReference>
<dbReference type="InterPro" id="IPR027417">
    <property type="entry name" value="P-loop_NTPase"/>
</dbReference>
<dbReference type="GO" id="GO:0016020">
    <property type="term" value="C:membrane"/>
    <property type="evidence" value="ECO:0007669"/>
    <property type="project" value="UniProtKB-SubCell"/>
</dbReference>
<dbReference type="OrthoDB" id="2196280at2759"/>
<dbReference type="GO" id="GO:0016887">
    <property type="term" value="F:ATP hydrolysis activity"/>
    <property type="evidence" value="ECO:0007669"/>
    <property type="project" value="InterPro"/>
</dbReference>
<evidence type="ECO:0000256" key="2">
    <source>
        <dbReference type="ARBA" id="ARBA00022448"/>
    </source>
</evidence>
<dbReference type="EMBL" id="JH370135">
    <property type="protein sequence ID" value="ELA42083.1"/>
    <property type="molecule type" value="Genomic_DNA"/>
</dbReference>
<evidence type="ECO:0000313" key="7">
    <source>
        <dbReference type="EMBL" id="ELA42083.1"/>
    </source>
</evidence>
<keyword evidence="4" id="KW-1133">Transmembrane helix</keyword>
<dbReference type="GeneID" id="19881644"/>
<dbReference type="GO" id="GO:0005524">
    <property type="term" value="F:ATP binding"/>
    <property type="evidence" value="ECO:0007669"/>
    <property type="project" value="InterPro"/>
</dbReference>
<evidence type="ECO:0000313" key="8">
    <source>
        <dbReference type="Proteomes" id="UP000011082"/>
    </source>
</evidence>
<dbReference type="InParanoid" id="L2GMH4"/>